<protein>
    <submittedName>
        <fullName evidence="1">Uncharacterized protein</fullName>
    </submittedName>
</protein>
<evidence type="ECO:0000313" key="1">
    <source>
        <dbReference type="EMBL" id="SCB52726.1"/>
    </source>
</evidence>
<reference evidence="1 2" key="1">
    <citation type="submission" date="2016-08" db="EMBL/GenBank/DDBJ databases">
        <authorList>
            <person name="Seilhamer J.J."/>
        </authorList>
    </citation>
    <scope>NUCLEOTIDE SEQUENCE [LARGE SCALE GENOMIC DNA]</scope>
    <source>
        <strain evidence="1 2">CCBAU 10071</strain>
    </source>
</reference>
<dbReference type="EMBL" id="FMAE01000039">
    <property type="protein sequence ID" value="SCB52726.1"/>
    <property type="molecule type" value="Genomic_DNA"/>
</dbReference>
<organism evidence="1 2">
    <name type="scientific">Bradyrhizobium yuanmingense</name>
    <dbReference type="NCBI Taxonomy" id="108015"/>
    <lineage>
        <taxon>Bacteria</taxon>
        <taxon>Pseudomonadati</taxon>
        <taxon>Pseudomonadota</taxon>
        <taxon>Alphaproteobacteria</taxon>
        <taxon>Hyphomicrobiales</taxon>
        <taxon>Nitrobacteraceae</taxon>
        <taxon>Bradyrhizobium</taxon>
    </lineage>
</organism>
<gene>
    <name evidence="1" type="ORF">GA0061099_10396</name>
</gene>
<accession>A0A1C3XKZ6</accession>
<evidence type="ECO:0000313" key="2">
    <source>
        <dbReference type="Proteomes" id="UP000183174"/>
    </source>
</evidence>
<dbReference type="Proteomes" id="UP000183174">
    <property type="component" value="Unassembled WGS sequence"/>
</dbReference>
<dbReference type="RefSeq" id="WP_074448556.1">
    <property type="nucleotide sequence ID" value="NZ_FMAE01000039.1"/>
</dbReference>
<sequence>MAVLDIGGTRVSVDDSFLKLAPEQQHATVEEIAKSLPKAVPAQPSVGVGEDLAKSAASAPGRAAGSLLGLPGDLYHLGLRALGDNLTPRSDYGSEAIRESLGSSYEAKTEPGRLLQKAADFAPALIGGPEALAVKALTRVAAPAVASEAGRAVAGPYGEVAGALLGAGGATAAARKFQQMGAARSAANAIPSTEDILTTARGQFKAAEDMNVVVKPDFTSNAANDMRSALRGFDPEGQAPVFKAVDRLEALGASAPGLPPVAVPMNEIELIRKQLTNLKMSSDAPTREAARKALETLVGSQKGLTAADVVAGDAALYSKTVQDAVGNYAAGKRSNTVMGKAALGDLNAATAGSGANEDNALRQAIKQLVRPVNNDIVPKAQRLGFNQSEIEAMNQVARGTPVGNVARYIGKLAPTGSVSGVLSAGAGYGAAGPMGAVALPAVGYLAKKIGDMSTKSAVKSLDFLVRSRSPLAQQVAAQLPHVVAQLPTKSQRILQTLAVAAPPIRQQIGQPVGQPVAQ</sequence>
<name>A0A1C3XKZ6_9BRAD</name>
<dbReference type="AlphaFoldDB" id="A0A1C3XKZ6"/>
<proteinExistence type="predicted"/>